<evidence type="ECO:0000313" key="4">
    <source>
        <dbReference type="Proteomes" id="UP001519535"/>
    </source>
</evidence>
<dbReference type="Pfam" id="PF04977">
    <property type="entry name" value="DivIC"/>
    <property type="match status" value="1"/>
</dbReference>
<dbReference type="Proteomes" id="UP001519535">
    <property type="component" value="Unassembled WGS sequence"/>
</dbReference>
<name>A0ABS5RQ82_9MYCO</name>
<keyword evidence="4" id="KW-1185">Reference proteome</keyword>
<feature type="region of interest" description="Disordered" evidence="1">
    <location>
        <begin position="1"/>
        <end position="29"/>
    </location>
</feature>
<keyword evidence="2" id="KW-0472">Membrane</keyword>
<feature type="transmembrane region" description="Helical" evidence="2">
    <location>
        <begin position="48"/>
        <end position="70"/>
    </location>
</feature>
<reference evidence="3 4" key="1">
    <citation type="submission" date="2021-05" db="EMBL/GenBank/DDBJ databases">
        <title>Mycobacterium acidophilum sp. nov., an extremely acid-tolerant member of the genus Mycobacterium.</title>
        <authorList>
            <person name="Xia J."/>
        </authorList>
    </citation>
    <scope>NUCLEOTIDE SEQUENCE [LARGE SCALE GENOMIC DNA]</scope>
    <source>
        <strain evidence="3 4">M1</strain>
    </source>
</reference>
<accession>A0ABS5RQ82</accession>
<organism evidence="3 4">
    <name type="scientific">Mycolicibacter acidiphilus</name>
    <dbReference type="NCBI Taxonomy" id="2835306"/>
    <lineage>
        <taxon>Bacteria</taxon>
        <taxon>Bacillati</taxon>
        <taxon>Actinomycetota</taxon>
        <taxon>Actinomycetes</taxon>
        <taxon>Mycobacteriales</taxon>
        <taxon>Mycobacteriaceae</taxon>
        <taxon>Mycolicibacter</taxon>
    </lineage>
</organism>
<comment type="caution">
    <text evidence="3">The sequence shown here is derived from an EMBL/GenBank/DDBJ whole genome shotgun (WGS) entry which is preliminary data.</text>
</comment>
<protein>
    <submittedName>
        <fullName evidence="3">Septum formation initiator family protein</fullName>
    </submittedName>
</protein>
<evidence type="ECO:0000313" key="3">
    <source>
        <dbReference type="EMBL" id="MBS9535686.1"/>
    </source>
</evidence>
<keyword evidence="2" id="KW-1133">Transmembrane helix</keyword>
<dbReference type="EMBL" id="JAHCLR010000055">
    <property type="protein sequence ID" value="MBS9535686.1"/>
    <property type="molecule type" value="Genomic_DNA"/>
</dbReference>
<dbReference type="InterPro" id="IPR007060">
    <property type="entry name" value="FtsL/DivIC"/>
</dbReference>
<feature type="non-terminal residue" evidence="3">
    <location>
        <position position="1"/>
    </location>
</feature>
<evidence type="ECO:0000256" key="2">
    <source>
        <dbReference type="SAM" id="Phobius"/>
    </source>
</evidence>
<keyword evidence="2" id="KW-0812">Transmembrane</keyword>
<dbReference type="RefSeq" id="WP_214094539.1">
    <property type="nucleotide sequence ID" value="NZ_JAHCLR010000055.1"/>
</dbReference>
<feature type="compositionally biased region" description="Low complexity" evidence="1">
    <location>
        <begin position="9"/>
        <end position="21"/>
    </location>
</feature>
<evidence type="ECO:0000256" key="1">
    <source>
        <dbReference type="SAM" id="MobiDB-lite"/>
    </source>
</evidence>
<proteinExistence type="predicted"/>
<gene>
    <name evidence="3" type="ORF">KIH27_19045</name>
</gene>
<sequence length="176" mass="18801">RSRPRRAAAARGAARAPEPAAGHVVQRPAALSAERRSELRVGFTARRAVVLAAVMCVLTLTLAGPVRTFFAQHAEMKQQSQIDAALRKDIADLQQQKANLADPAHIKAQARERLGFVMPGEIPFQVQLPPGAEVPGGPGVEAAPTAGDDPWYTALWHTIADAPHGLPPTEPLEPPR</sequence>